<dbReference type="PANTHER" id="PTHR31005">
    <property type="entry name" value="DUF4139 DOMAIN-CONTAINING PROTEIN"/>
    <property type="match status" value="1"/>
</dbReference>
<dbReference type="RefSeq" id="WP_394832940.1">
    <property type="nucleotide sequence ID" value="NZ_CP089929.1"/>
</dbReference>
<organism evidence="4 5">
    <name type="scientific">Pendulispora rubella</name>
    <dbReference type="NCBI Taxonomy" id="2741070"/>
    <lineage>
        <taxon>Bacteria</taxon>
        <taxon>Pseudomonadati</taxon>
        <taxon>Myxococcota</taxon>
        <taxon>Myxococcia</taxon>
        <taxon>Myxococcales</taxon>
        <taxon>Sorangiineae</taxon>
        <taxon>Pendulisporaceae</taxon>
        <taxon>Pendulispora</taxon>
    </lineage>
</organism>
<feature type="compositionally biased region" description="Pro residues" evidence="2">
    <location>
        <begin position="377"/>
        <end position="389"/>
    </location>
</feature>
<keyword evidence="1" id="KW-0175">Coiled coil</keyword>
<dbReference type="EMBL" id="CP089983">
    <property type="protein sequence ID" value="WXB03310.1"/>
    <property type="molecule type" value="Genomic_DNA"/>
</dbReference>
<evidence type="ECO:0000313" key="5">
    <source>
        <dbReference type="Proteomes" id="UP001374803"/>
    </source>
</evidence>
<evidence type="ECO:0000259" key="3">
    <source>
        <dbReference type="Pfam" id="PF00691"/>
    </source>
</evidence>
<dbReference type="Gene3D" id="3.30.1330.60">
    <property type="entry name" value="OmpA-like domain"/>
    <property type="match status" value="1"/>
</dbReference>
<keyword evidence="5" id="KW-1185">Reference proteome</keyword>
<name>A0ABZ2KYZ2_9BACT</name>
<dbReference type="Gene3D" id="2.60.40.1120">
    <property type="entry name" value="Carboxypeptidase-like, regulatory domain"/>
    <property type="match status" value="1"/>
</dbReference>
<protein>
    <submittedName>
        <fullName evidence="4">Carboxypeptidase regulatory-like domain-containing protein</fullName>
    </submittedName>
</protein>
<gene>
    <name evidence="4" type="ORF">LVJ94_41210</name>
</gene>
<dbReference type="SUPFAM" id="SSF49464">
    <property type="entry name" value="Carboxypeptidase regulatory domain-like"/>
    <property type="match status" value="1"/>
</dbReference>
<evidence type="ECO:0000313" key="4">
    <source>
        <dbReference type="EMBL" id="WXB03310.1"/>
    </source>
</evidence>
<dbReference type="InterPro" id="IPR006665">
    <property type="entry name" value="OmpA-like"/>
</dbReference>
<sequence length="823" mass="88045">MKQLMPFTFFALLVGCGGGSSYVHSDAALGRVVVYRNGVAYFERYAKVDEDSLKLAVPADKVDDFLKSLTVVDVKTGKPAPVAYPTNASNDGTGLIDMKIGLLGPGPHRVRLSYVTEAPAWKPSYRVVLGKGGKVDLQAWAIVDNTSGEDWRDVKLGVGSSSAMSFRFDLRSLRMVERETLQSNDLFAVAPPAGGSVYGDSAPDGQKKVATFSDETIAAGGATPVTPPNRTVTAVAAIGDGILRGKVLDATSKKGLRDVVVTLTSPAIQGEQIVTTDASGSYQLRAVPPGTYTLRLDREGFRPYQRDQVQIGTGVNVRLDADLLPEGLKAEEAVLTARSPTVNIGSSMGGSASTTMGSPNGDVTPRAPKSNGAAPQSPEPPPAPPPPSPVDALAQRMNRTGNTNQFVIEGYADPKDADKERAALDRANKVRDQLVRRGVDRGRLIAIGKGDVDGPKGGVRVLEKNAAGAADKPRPAEGAATADPIGISHFESGVTMSVPRGSSAMVSILSAPTDGEAVYLYDPESPRGNASFAFKAVRIRNPTDSALESGPVSVFGEGRFIGEGISEPIPPRTVAFVPFALDRQVVVEAKNDERDQIARVLTVQRGVFSAEVEHTRRSTWTLHNRLGERAVVYIRHTVPKGYKLTSNSLAPVERIGGANLYRIELGPGAKQDMAVDEQTPEFKTIDVRTAGGMDLVRVFLSSSALEGPLKAEVSTLLKLQQDIGNIEQRISTVRDQMHEYRARMDELHAQVVTLRAVKTAGSLMQSLERKLQEVGDHLSKSTVEVVSLQEKLMVARVRFQDGVADLTLEKKSTNANAQNGKLK</sequence>
<dbReference type="InterPro" id="IPR008969">
    <property type="entry name" value="CarboxyPept-like_regulatory"/>
</dbReference>
<evidence type="ECO:0000256" key="1">
    <source>
        <dbReference type="SAM" id="Coils"/>
    </source>
</evidence>
<feature type="domain" description="OmpA-like" evidence="3">
    <location>
        <begin position="390"/>
        <end position="453"/>
    </location>
</feature>
<dbReference type="PROSITE" id="PS51257">
    <property type="entry name" value="PROKAR_LIPOPROTEIN"/>
    <property type="match status" value="1"/>
</dbReference>
<feature type="compositionally biased region" description="Low complexity" evidence="2">
    <location>
        <begin position="345"/>
        <end position="358"/>
    </location>
</feature>
<feature type="region of interest" description="Disordered" evidence="2">
    <location>
        <begin position="341"/>
        <end position="394"/>
    </location>
</feature>
<evidence type="ECO:0000256" key="2">
    <source>
        <dbReference type="SAM" id="MobiDB-lite"/>
    </source>
</evidence>
<accession>A0ABZ2KYZ2</accession>
<dbReference type="InterPro" id="IPR036737">
    <property type="entry name" value="OmpA-like_sf"/>
</dbReference>
<reference evidence="4" key="1">
    <citation type="submission" date="2021-12" db="EMBL/GenBank/DDBJ databases">
        <title>Discovery of the Pendulisporaceae a myxobacterial family with distinct sporulation behavior and unique specialized metabolism.</title>
        <authorList>
            <person name="Garcia R."/>
            <person name="Popoff A."/>
            <person name="Bader C.D."/>
            <person name="Loehr J."/>
            <person name="Walesch S."/>
            <person name="Walt C."/>
            <person name="Boldt J."/>
            <person name="Bunk B."/>
            <person name="Haeckl F.J.F.P.J."/>
            <person name="Gunesch A.P."/>
            <person name="Birkelbach J."/>
            <person name="Nuebel U."/>
            <person name="Pietschmann T."/>
            <person name="Bach T."/>
            <person name="Mueller R."/>
        </authorList>
    </citation>
    <scope>NUCLEOTIDE SEQUENCE</scope>
    <source>
        <strain evidence="4">MSr11367</strain>
    </source>
</reference>
<dbReference type="SUPFAM" id="SSF103088">
    <property type="entry name" value="OmpA-like"/>
    <property type="match status" value="1"/>
</dbReference>
<dbReference type="Proteomes" id="UP001374803">
    <property type="component" value="Chromosome"/>
</dbReference>
<feature type="coiled-coil region" evidence="1">
    <location>
        <begin position="716"/>
        <end position="750"/>
    </location>
</feature>
<dbReference type="Pfam" id="PF13620">
    <property type="entry name" value="CarboxypepD_reg"/>
    <property type="match status" value="1"/>
</dbReference>
<dbReference type="Pfam" id="PF00691">
    <property type="entry name" value="OmpA"/>
    <property type="match status" value="1"/>
</dbReference>
<dbReference type="InterPro" id="IPR011935">
    <property type="entry name" value="CHP02231"/>
</dbReference>
<dbReference type="SUPFAM" id="SSF57997">
    <property type="entry name" value="Tropomyosin"/>
    <property type="match status" value="1"/>
</dbReference>
<dbReference type="PANTHER" id="PTHR31005:SF8">
    <property type="entry name" value="DUF4139 DOMAIN-CONTAINING PROTEIN"/>
    <property type="match status" value="1"/>
</dbReference>
<proteinExistence type="predicted"/>